<dbReference type="EMBL" id="KE123972">
    <property type="protein sequence ID" value="EPB87257.1"/>
    <property type="molecule type" value="Genomic_DNA"/>
</dbReference>
<feature type="transmembrane region" description="Helical" evidence="1">
    <location>
        <begin position="20"/>
        <end position="40"/>
    </location>
</feature>
<dbReference type="AlphaFoldDB" id="S2JFJ8"/>
<reference evidence="3" key="1">
    <citation type="submission" date="2013-05" db="EMBL/GenBank/DDBJ databases">
        <title>The Genome sequence of Mucor circinelloides f. circinelloides 1006PhL.</title>
        <authorList>
            <consortium name="The Broad Institute Genomics Platform"/>
            <person name="Cuomo C."/>
            <person name="Earl A."/>
            <person name="Findley K."/>
            <person name="Lee S.C."/>
            <person name="Walker B."/>
            <person name="Young S."/>
            <person name="Zeng Q."/>
            <person name="Gargeya S."/>
            <person name="Fitzgerald M."/>
            <person name="Haas B."/>
            <person name="Abouelleil A."/>
            <person name="Allen A.W."/>
            <person name="Alvarado L."/>
            <person name="Arachchi H.M."/>
            <person name="Berlin A.M."/>
            <person name="Chapman S.B."/>
            <person name="Gainer-Dewar J."/>
            <person name="Goldberg J."/>
            <person name="Griggs A."/>
            <person name="Gujja S."/>
            <person name="Hansen M."/>
            <person name="Howarth C."/>
            <person name="Imamovic A."/>
            <person name="Ireland A."/>
            <person name="Larimer J."/>
            <person name="McCowan C."/>
            <person name="Murphy C."/>
            <person name="Pearson M."/>
            <person name="Poon T.W."/>
            <person name="Priest M."/>
            <person name="Roberts A."/>
            <person name="Saif S."/>
            <person name="Shea T."/>
            <person name="Sisk P."/>
            <person name="Sykes S."/>
            <person name="Wortman J."/>
            <person name="Nusbaum C."/>
            <person name="Birren B."/>
        </authorList>
    </citation>
    <scope>NUCLEOTIDE SEQUENCE [LARGE SCALE GENOMIC DNA]</scope>
    <source>
        <strain evidence="3">1006PhL</strain>
    </source>
</reference>
<name>S2JFJ8_MUCC1</name>
<keyword evidence="1" id="KW-1133">Transmembrane helix</keyword>
<dbReference type="STRING" id="1220926.S2JFJ8"/>
<dbReference type="InParanoid" id="S2JFJ8"/>
<accession>S2JFJ8</accession>
<dbReference type="OMA" id="SVAWFLY"/>
<dbReference type="VEuPathDB" id="FungiDB:HMPREF1544_05979"/>
<gene>
    <name evidence="2" type="ORF">HMPREF1544_05979</name>
</gene>
<evidence type="ECO:0000313" key="2">
    <source>
        <dbReference type="EMBL" id="EPB87257.1"/>
    </source>
</evidence>
<proteinExistence type="predicted"/>
<dbReference type="PANTHER" id="PTHR46225">
    <property type="entry name" value="C3H4 TYPE ZINC FINGER PROTEIN"/>
    <property type="match status" value="1"/>
</dbReference>
<evidence type="ECO:0000313" key="3">
    <source>
        <dbReference type="Proteomes" id="UP000014254"/>
    </source>
</evidence>
<keyword evidence="1" id="KW-0812">Transmembrane</keyword>
<feature type="transmembrane region" description="Helical" evidence="1">
    <location>
        <begin position="47"/>
        <end position="67"/>
    </location>
</feature>
<dbReference type="OrthoDB" id="10369070at2759"/>
<keyword evidence="3" id="KW-1185">Reference proteome</keyword>
<keyword evidence="1" id="KW-0472">Membrane</keyword>
<protein>
    <submittedName>
        <fullName evidence="2">Uncharacterized protein</fullName>
    </submittedName>
</protein>
<dbReference type="PANTHER" id="PTHR46225:SF19">
    <property type="entry name" value="RING-TYPE DOMAIN-CONTAINING PROTEIN"/>
    <property type="match status" value="1"/>
</dbReference>
<dbReference type="Proteomes" id="UP000014254">
    <property type="component" value="Unassembled WGS sequence"/>
</dbReference>
<organism evidence="2 3">
    <name type="scientific">Mucor circinelloides f. circinelloides (strain 1006PhL)</name>
    <name type="common">Mucormycosis agent</name>
    <name type="synonym">Calyptromyces circinelloides</name>
    <dbReference type="NCBI Taxonomy" id="1220926"/>
    <lineage>
        <taxon>Eukaryota</taxon>
        <taxon>Fungi</taxon>
        <taxon>Fungi incertae sedis</taxon>
        <taxon>Mucoromycota</taxon>
        <taxon>Mucoromycotina</taxon>
        <taxon>Mucoromycetes</taxon>
        <taxon>Mucorales</taxon>
        <taxon>Mucorineae</taxon>
        <taxon>Mucoraceae</taxon>
        <taxon>Mucor</taxon>
    </lineage>
</organism>
<sequence length="176" mass="20123">MGIPMLDQESRSTRKALKRWQSIIRIFSVAWFLYGNYLTFFNTAVTCALTATHLFNLSCAIVFYGYMLYVTPLIAWFLQHVLIPCIIDILQLLHIIERDDGGESLFDCSGATEKEISELPTYHLTSTAQDETLFPKESPVCDHSSNIPTIIIPNQDRVCVICLSFYEESDVLCKLW</sequence>
<evidence type="ECO:0000256" key="1">
    <source>
        <dbReference type="SAM" id="Phobius"/>
    </source>
</evidence>